<sequence length="59" mass="7113">MQASSRQRSTTQQRKNKTDEKNNDLDRIKQDLFHRYLWTQKPQVSCRIRPITSYARSTT</sequence>
<comment type="caution">
    <text evidence="2">The sequence shown here is derived from an EMBL/GenBank/DDBJ whole genome shotgun (WGS) entry which is preliminary data.</text>
</comment>
<feature type="non-terminal residue" evidence="2">
    <location>
        <position position="59"/>
    </location>
</feature>
<dbReference type="Proteomes" id="UP000681720">
    <property type="component" value="Unassembled WGS sequence"/>
</dbReference>
<evidence type="ECO:0000313" key="2">
    <source>
        <dbReference type="EMBL" id="CAF5221838.1"/>
    </source>
</evidence>
<proteinExistence type="predicted"/>
<evidence type="ECO:0000313" key="3">
    <source>
        <dbReference type="Proteomes" id="UP000681720"/>
    </source>
</evidence>
<dbReference type="AlphaFoldDB" id="A0A8S3JTL4"/>
<feature type="compositionally biased region" description="Basic and acidic residues" evidence="1">
    <location>
        <begin position="16"/>
        <end position="26"/>
    </location>
</feature>
<feature type="region of interest" description="Disordered" evidence="1">
    <location>
        <begin position="1"/>
        <end position="26"/>
    </location>
</feature>
<feature type="compositionally biased region" description="Low complexity" evidence="1">
    <location>
        <begin position="1"/>
        <end position="13"/>
    </location>
</feature>
<accession>A0A8S3JTL4</accession>
<dbReference type="EMBL" id="CAJOBJ010367557">
    <property type="protein sequence ID" value="CAF5221838.1"/>
    <property type="molecule type" value="Genomic_DNA"/>
</dbReference>
<protein>
    <submittedName>
        <fullName evidence="2">Uncharacterized protein</fullName>
    </submittedName>
</protein>
<gene>
    <name evidence="2" type="ORF">GIL414_LOCUS84755</name>
</gene>
<reference evidence="2" key="1">
    <citation type="submission" date="2021-02" db="EMBL/GenBank/DDBJ databases">
        <authorList>
            <person name="Nowell W R."/>
        </authorList>
    </citation>
    <scope>NUCLEOTIDE SEQUENCE</scope>
</reference>
<organism evidence="2 3">
    <name type="scientific">Rotaria magnacalcarata</name>
    <dbReference type="NCBI Taxonomy" id="392030"/>
    <lineage>
        <taxon>Eukaryota</taxon>
        <taxon>Metazoa</taxon>
        <taxon>Spiralia</taxon>
        <taxon>Gnathifera</taxon>
        <taxon>Rotifera</taxon>
        <taxon>Eurotatoria</taxon>
        <taxon>Bdelloidea</taxon>
        <taxon>Philodinida</taxon>
        <taxon>Philodinidae</taxon>
        <taxon>Rotaria</taxon>
    </lineage>
</organism>
<evidence type="ECO:0000256" key="1">
    <source>
        <dbReference type="SAM" id="MobiDB-lite"/>
    </source>
</evidence>
<name>A0A8S3JTL4_9BILA</name>